<comment type="caution">
    <text evidence="3">The sequence shown here is derived from an EMBL/GenBank/DDBJ whole genome shotgun (WGS) entry which is preliminary data.</text>
</comment>
<gene>
    <name evidence="3" type="ORF">M8C21_022602</name>
</gene>
<name>A0AAD5CHC3_AMBAR</name>
<dbReference type="Pfam" id="PF03195">
    <property type="entry name" value="LOB"/>
    <property type="match status" value="1"/>
</dbReference>
<keyword evidence="4" id="KW-1185">Reference proteome</keyword>
<evidence type="ECO:0000313" key="4">
    <source>
        <dbReference type="Proteomes" id="UP001206925"/>
    </source>
</evidence>
<dbReference type="PROSITE" id="PS50891">
    <property type="entry name" value="LOB"/>
    <property type="match status" value="1"/>
</dbReference>
<dbReference type="InterPro" id="IPR004883">
    <property type="entry name" value="LOB"/>
</dbReference>
<evidence type="ECO:0000259" key="2">
    <source>
        <dbReference type="PROSITE" id="PS50891"/>
    </source>
</evidence>
<reference evidence="3" key="1">
    <citation type="submission" date="2022-06" db="EMBL/GenBank/DDBJ databases">
        <title>Uncovering the hologenomic basis of an extraordinary plant invasion.</title>
        <authorList>
            <person name="Bieker V.C."/>
            <person name="Martin M.D."/>
            <person name="Gilbert T."/>
            <person name="Hodgins K."/>
            <person name="Battlay P."/>
            <person name="Petersen B."/>
            <person name="Wilson J."/>
        </authorList>
    </citation>
    <scope>NUCLEOTIDE SEQUENCE</scope>
    <source>
        <strain evidence="3">AA19_3_7</strain>
        <tissue evidence="3">Leaf</tissue>
    </source>
</reference>
<sequence length="169" mass="19690">MRTIIYQSDVRSIDPVGGCYRIIQQLQRQIEISCAELDFVLQQLTIYEPQLYDDNNLNIKYNHDHVEDNNNNISNDNINNNNVHVVPRVHENSRPLHAAVCDDFKSLLVSDINPESERKEANESSEKILFDEESYEKDMIKVENVCYNEEQYGIVTDHKGMHVEEQYGS</sequence>
<organism evidence="3 4">
    <name type="scientific">Ambrosia artemisiifolia</name>
    <name type="common">Common ragweed</name>
    <dbReference type="NCBI Taxonomy" id="4212"/>
    <lineage>
        <taxon>Eukaryota</taxon>
        <taxon>Viridiplantae</taxon>
        <taxon>Streptophyta</taxon>
        <taxon>Embryophyta</taxon>
        <taxon>Tracheophyta</taxon>
        <taxon>Spermatophyta</taxon>
        <taxon>Magnoliopsida</taxon>
        <taxon>eudicotyledons</taxon>
        <taxon>Gunneridae</taxon>
        <taxon>Pentapetalae</taxon>
        <taxon>asterids</taxon>
        <taxon>campanulids</taxon>
        <taxon>Asterales</taxon>
        <taxon>Asteraceae</taxon>
        <taxon>Asteroideae</taxon>
        <taxon>Heliantheae alliance</taxon>
        <taxon>Heliantheae</taxon>
        <taxon>Ambrosia</taxon>
    </lineage>
</organism>
<comment type="similarity">
    <text evidence="1">Belongs to the LOB domain-containing protein family.</text>
</comment>
<protein>
    <recommendedName>
        <fullName evidence="2">LOB domain-containing protein</fullName>
    </recommendedName>
</protein>
<dbReference type="EMBL" id="JAMZMK010008180">
    <property type="protein sequence ID" value="KAI7741524.1"/>
    <property type="molecule type" value="Genomic_DNA"/>
</dbReference>
<dbReference type="Proteomes" id="UP001206925">
    <property type="component" value="Unassembled WGS sequence"/>
</dbReference>
<dbReference type="AlphaFoldDB" id="A0AAD5CHC3"/>
<accession>A0AAD5CHC3</accession>
<feature type="domain" description="LOB" evidence="2">
    <location>
        <begin position="1"/>
        <end position="44"/>
    </location>
</feature>
<proteinExistence type="inferred from homology"/>
<evidence type="ECO:0000313" key="3">
    <source>
        <dbReference type="EMBL" id="KAI7741524.1"/>
    </source>
</evidence>
<evidence type="ECO:0000256" key="1">
    <source>
        <dbReference type="ARBA" id="ARBA00005474"/>
    </source>
</evidence>